<feature type="transmembrane region" description="Helical" evidence="1">
    <location>
        <begin position="7"/>
        <end position="28"/>
    </location>
</feature>
<keyword evidence="1" id="KW-1133">Transmembrane helix</keyword>
<gene>
    <name evidence="2" type="ORF">YSA_06346</name>
</gene>
<dbReference type="KEGG" id="ppi:YSA_06346"/>
<protein>
    <submittedName>
        <fullName evidence="2">Uncharacterized protein</fullName>
    </submittedName>
</protein>
<accession>I3UXG6</accession>
<dbReference type="AlphaFoldDB" id="I3UXG6"/>
<name>I3UXG6_PSEPU</name>
<dbReference type="HOGENOM" id="CLU_2938240_0_0_6"/>
<evidence type="ECO:0000313" key="3">
    <source>
        <dbReference type="Proteomes" id="UP000005268"/>
    </source>
</evidence>
<proteinExistence type="predicted"/>
<dbReference type="Proteomes" id="UP000005268">
    <property type="component" value="Chromosome"/>
</dbReference>
<dbReference type="EMBL" id="CP003588">
    <property type="protein sequence ID" value="AFK70187.1"/>
    <property type="molecule type" value="Genomic_DNA"/>
</dbReference>
<keyword evidence="1" id="KW-0472">Membrane</keyword>
<reference evidence="2 3" key="1">
    <citation type="journal article" date="2012" name="J. Bacteriol.">
        <title>Complete Genome Sequence of the Naphthalene-Degrading Pseudomonas putida Strain ND6.</title>
        <authorList>
            <person name="Li S."/>
            <person name="Zhao H."/>
            <person name="Li Y."/>
            <person name="Niu S."/>
            <person name="Cai B."/>
        </authorList>
    </citation>
    <scope>NUCLEOTIDE SEQUENCE [LARGE SCALE GENOMIC DNA]</scope>
    <source>
        <strain evidence="2 3">ND6</strain>
    </source>
</reference>
<evidence type="ECO:0000313" key="2">
    <source>
        <dbReference type="EMBL" id="AFK70187.1"/>
    </source>
</evidence>
<evidence type="ECO:0000256" key="1">
    <source>
        <dbReference type="SAM" id="Phobius"/>
    </source>
</evidence>
<sequence length="60" mass="6595">MDSVMEYLTHIFTFIAGLGAGWTLKVIISKKSLNISRKTVTRQENNDVGGDMAGGDIHKK</sequence>
<organism evidence="2 3">
    <name type="scientific">Pseudomonas putida ND6</name>
    <dbReference type="NCBI Taxonomy" id="231023"/>
    <lineage>
        <taxon>Bacteria</taxon>
        <taxon>Pseudomonadati</taxon>
        <taxon>Pseudomonadota</taxon>
        <taxon>Gammaproteobacteria</taxon>
        <taxon>Pseudomonadales</taxon>
        <taxon>Pseudomonadaceae</taxon>
        <taxon>Pseudomonas</taxon>
    </lineage>
</organism>
<keyword evidence="1" id="KW-0812">Transmembrane</keyword>